<evidence type="ECO:0000256" key="1">
    <source>
        <dbReference type="ARBA" id="ARBA00004141"/>
    </source>
</evidence>
<accession>A0A7R9Q7D0</accession>
<evidence type="ECO:0000256" key="9">
    <source>
        <dbReference type="ARBA" id="ARBA00023136"/>
    </source>
</evidence>
<evidence type="ECO:0000256" key="7">
    <source>
        <dbReference type="ARBA" id="ARBA00022989"/>
    </source>
</evidence>
<evidence type="ECO:0000256" key="2">
    <source>
        <dbReference type="ARBA" id="ARBA00022448"/>
    </source>
</evidence>
<comment type="subcellular location">
    <subcellularLocation>
        <location evidence="1">Membrane</location>
        <topology evidence="1">Multi-pass membrane protein</topology>
    </subcellularLocation>
</comment>
<dbReference type="InterPro" id="IPR047871">
    <property type="entry name" value="K_chnl_Slo-like"/>
</dbReference>
<dbReference type="InterPro" id="IPR003148">
    <property type="entry name" value="RCK_N"/>
</dbReference>
<evidence type="ECO:0000256" key="5">
    <source>
        <dbReference type="ARBA" id="ARBA00022826"/>
    </source>
</evidence>
<dbReference type="EMBL" id="CAJPIZ010016198">
    <property type="protein sequence ID" value="CAG2115607.1"/>
    <property type="molecule type" value="Genomic_DNA"/>
</dbReference>
<evidence type="ECO:0000313" key="15">
    <source>
        <dbReference type="Proteomes" id="UP000759131"/>
    </source>
</evidence>
<name>A0A7R9Q7D0_9ACAR</name>
<keyword evidence="9" id="KW-0472">Membrane</keyword>
<reference evidence="14" key="1">
    <citation type="submission" date="2020-11" db="EMBL/GenBank/DDBJ databases">
        <authorList>
            <person name="Tran Van P."/>
        </authorList>
    </citation>
    <scope>NUCLEOTIDE SEQUENCE</scope>
</reference>
<dbReference type="EMBL" id="OC870773">
    <property type="protein sequence ID" value="CAD7635177.1"/>
    <property type="molecule type" value="Genomic_DNA"/>
</dbReference>
<feature type="domain" description="RCK N-terminal" evidence="13">
    <location>
        <begin position="204"/>
        <end position="317"/>
    </location>
</feature>
<dbReference type="PANTHER" id="PTHR10027:SF33">
    <property type="entry name" value="CALCIUM-ACTIVATED POTASSIUM CHANNEL SUBUNIT ALPHA-1-RELATED"/>
    <property type="match status" value="1"/>
</dbReference>
<proteinExistence type="predicted"/>
<dbReference type="InterPro" id="IPR048735">
    <property type="entry name" value="Slowpoke-like_C"/>
</dbReference>
<feature type="non-terminal residue" evidence="14">
    <location>
        <position position="569"/>
    </location>
</feature>
<gene>
    <name evidence="14" type="ORF">OSB1V03_LOCUS15569</name>
</gene>
<feature type="domain" description="RCK N-terminal" evidence="13">
    <location>
        <begin position="2"/>
        <end position="41"/>
    </location>
</feature>
<feature type="compositionally biased region" description="Low complexity" evidence="11">
    <location>
        <begin position="144"/>
        <end position="155"/>
    </location>
</feature>
<organism evidence="14">
    <name type="scientific">Medioppia subpectinata</name>
    <dbReference type="NCBI Taxonomy" id="1979941"/>
    <lineage>
        <taxon>Eukaryota</taxon>
        <taxon>Metazoa</taxon>
        <taxon>Ecdysozoa</taxon>
        <taxon>Arthropoda</taxon>
        <taxon>Chelicerata</taxon>
        <taxon>Arachnida</taxon>
        <taxon>Acari</taxon>
        <taxon>Acariformes</taxon>
        <taxon>Sarcoptiformes</taxon>
        <taxon>Oribatida</taxon>
        <taxon>Brachypylina</taxon>
        <taxon>Oppioidea</taxon>
        <taxon>Oppiidae</taxon>
        <taxon>Medioppia</taxon>
    </lineage>
</organism>
<keyword evidence="15" id="KW-1185">Reference proteome</keyword>
<evidence type="ECO:0000259" key="13">
    <source>
        <dbReference type="Pfam" id="PF22614"/>
    </source>
</evidence>
<feature type="compositionally biased region" description="Basic residues" evidence="11">
    <location>
        <begin position="126"/>
        <end position="143"/>
    </location>
</feature>
<dbReference type="GO" id="GO:0045211">
    <property type="term" value="C:postsynaptic membrane"/>
    <property type="evidence" value="ECO:0007669"/>
    <property type="project" value="TreeGrafter"/>
</dbReference>
<protein>
    <submittedName>
        <fullName evidence="14">Uncharacterized protein</fullName>
    </submittedName>
</protein>
<evidence type="ECO:0000256" key="8">
    <source>
        <dbReference type="ARBA" id="ARBA00023065"/>
    </source>
</evidence>
<feature type="region of interest" description="Disordered" evidence="11">
    <location>
        <begin position="117"/>
        <end position="161"/>
    </location>
</feature>
<dbReference type="GO" id="GO:0060072">
    <property type="term" value="F:large conductance calcium-activated potassium channel activity"/>
    <property type="evidence" value="ECO:0007669"/>
    <property type="project" value="TreeGrafter"/>
</dbReference>
<keyword evidence="5" id="KW-0631">Potassium channel</keyword>
<evidence type="ECO:0000313" key="14">
    <source>
        <dbReference type="EMBL" id="CAD7635177.1"/>
    </source>
</evidence>
<evidence type="ECO:0000256" key="4">
    <source>
        <dbReference type="ARBA" id="ARBA00022692"/>
    </source>
</evidence>
<keyword evidence="3" id="KW-0633">Potassium transport</keyword>
<dbReference type="OrthoDB" id="6432899at2759"/>
<dbReference type="AlphaFoldDB" id="A0A7R9Q7D0"/>
<dbReference type="Pfam" id="PF22614">
    <property type="entry name" value="Slo-like_RCK"/>
    <property type="match status" value="2"/>
</dbReference>
<keyword evidence="10" id="KW-0407">Ion channel</keyword>
<keyword evidence="6" id="KW-0630">Potassium</keyword>
<dbReference type="PANTHER" id="PTHR10027">
    <property type="entry name" value="CALCIUM-ACTIVATED POTASSIUM CHANNEL ALPHA CHAIN"/>
    <property type="match status" value="1"/>
</dbReference>
<evidence type="ECO:0000256" key="6">
    <source>
        <dbReference type="ARBA" id="ARBA00022958"/>
    </source>
</evidence>
<keyword evidence="2" id="KW-0813">Transport</keyword>
<sequence length="569" mass="63865">ADRADRCVVLADRECKDADSCDASNIMSVMSIKNYCKQIQVKTTSHATNALLYCFSCHNDITDTKLIKKCQCLKVEDKVKRRYVQESGFDTIDNAEEINLLNISSVSIGKTHGIGDNLKTCSPNRAKTKDKTRSKKDKKKGTKSRSSSTSSTSSTCDGLRQTDERRSPIRCDYDSTALFHWCADRPIEKCILQKYSQLLRQLCDHVIIGLCPEKDSPPVELKNLVLTLRTSNINVKSLKPILIVSDIEAIARQWISLKNIPDIYLFNGSLLSRDDLLSINLMVCNNCVILSSNASKDSERALSDRFAILATLNVNGFTFKDSVLTQIPLTSTHSPTTTTRFAILATLNVNGFTFEDSVLTQIPLTSTHSPTTTTSIETMPRVELRQKGSSYGVNVSVITQLHTEDYLQNLCNGSVVERDNDRNDWQSIASGSVFINTFVDSLIPLFYTNPEIVRLIESLISGFLSPKLDSILCQTSSLKWQTLSAQALRHRDRSRVTHISLTGPLIDWRESTFGQLVRHVFTAYSILCFGVYRLDHHYNTRYVLTNPSQDFPLEPNDLIFALIQCDTKI</sequence>
<evidence type="ECO:0000256" key="10">
    <source>
        <dbReference type="ARBA" id="ARBA00023303"/>
    </source>
</evidence>
<keyword evidence="4" id="KW-0812">Transmembrane</keyword>
<keyword evidence="7" id="KW-1133">Transmembrane helix</keyword>
<evidence type="ECO:0000256" key="3">
    <source>
        <dbReference type="ARBA" id="ARBA00022538"/>
    </source>
</evidence>
<feature type="domain" description="Ca2+-activated K+ channel Slowpoke-like C-terminal" evidence="12">
    <location>
        <begin position="453"/>
        <end position="563"/>
    </location>
</feature>
<keyword evidence="8" id="KW-0406">Ion transport</keyword>
<evidence type="ECO:0000256" key="11">
    <source>
        <dbReference type="SAM" id="MobiDB-lite"/>
    </source>
</evidence>
<dbReference type="Pfam" id="PF21014">
    <property type="entry name" value="Slowpoke_C"/>
    <property type="match status" value="1"/>
</dbReference>
<dbReference type="Proteomes" id="UP000759131">
    <property type="component" value="Unassembled WGS sequence"/>
</dbReference>
<evidence type="ECO:0000259" key="12">
    <source>
        <dbReference type="Pfam" id="PF21014"/>
    </source>
</evidence>